<protein>
    <submittedName>
        <fullName evidence="1">Uncharacterized protein</fullName>
    </submittedName>
</protein>
<comment type="caution">
    <text evidence="1">The sequence shown here is derived from an EMBL/GenBank/DDBJ whole genome shotgun (WGS) entry which is preliminary data.</text>
</comment>
<evidence type="ECO:0000313" key="1">
    <source>
        <dbReference type="EMBL" id="KAJ3805086.1"/>
    </source>
</evidence>
<keyword evidence="2" id="KW-1185">Reference proteome</keyword>
<reference evidence="1" key="1">
    <citation type="submission" date="2022-09" db="EMBL/GenBank/DDBJ databases">
        <title>A Global Phylogenomic Analysis of the Shiitake Genus Lentinula.</title>
        <authorList>
            <consortium name="DOE Joint Genome Institute"/>
            <person name="Sierra-Patev S."/>
            <person name="Min B."/>
            <person name="Naranjo-Ortiz M."/>
            <person name="Looney B."/>
            <person name="Konkel Z."/>
            <person name="Slot J.C."/>
            <person name="Sakamoto Y."/>
            <person name="Steenwyk J.L."/>
            <person name="Rokas A."/>
            <person name="Carro J."/>
            <person name="Camarero S."/>
            <person name="Ferreira P."/>
            <person name="Molpeceres G."/>
            <person name="Ruiz-Duenas F.J."/>
            <person name="Serrano A."/>
            <person name="Henrissat B."/>
            <person name="Drula E."/>
            <person name="Hughes K.W."/>
            <person name="Mata J.L."/>
            <person name="Ishikawa N.K."/>
            <person name="Vargas-Isla R."/>
            <person name="Ushijima S."/>
            <person name="Smith C.A."/>
            <person name="Ahrendt S."/>
            <person name="Andreopoulos W."/>
            <person name="He G."/>
            <person name="Labutti K."/>
            <person name="Lipzen A."/>
            <person name="Ng V."/>
            <person name="Riley R."/>
            <person name="Sandor L."/>
            <person name="Barry K."/>
            <person name="Martinez A.T."/>
            <person name="Xiao Y."/>
            <person name="Gibbons J.G."/>
            <person name="Terashima K."/>
            <person name="Grigoriev I.V."/>
            <person name="Hibbett D.S."/>
        </authorList>
    </citation>
    <scope>NUCLEOTIDE SEQUENCE</scope>
    <source>
        <strain evidence="1">TMI1499</strain>
    </source>
</reference>
<gene>
    <name evidence="1" type="ORF">F5876DRAFT_82202</name>
</gene>
<dbReference type="EMBL" id="MU795694">
    <property type="protein sequence ID" value="KAJ3805086.1"/>
    <property type="molecule type" value="Genomic_DNA"/>
</dbReference>
<evidence type="ECO:0000313" key="2">
    <source>
        <dbReference type="Proteomes" id="UP001163835"/>
    </source>
</evidence>
<accession>A0ACC1TL32</accession>
<sequence length="227" mass="25255">MVAFIATNLEADVGMNGEDFLKQPVKPDNVMCADALEEIRGPPWRAKEYETYQATEEKGEQQDVHVQSDLRESAPSDDKEELYTEADLQTVQQETVREEEGPLNLSIRATPADKAAFGNWMSYLREHGEEVLLDTNVLLPERLHVVEGQMASVEMTPDSCPTTRPKNVPLNLNTDQALAYSMVRKHLLATQSGNRPPQLRLILRGPGGTGKTVVINRDAEPSSTRAE</sequence>
<proteinExistence type="predicted"/>
<organism evidence="1 2">
    <name type="scientific">Lentinula aff. lateritia</name>
    <dbReference type="NCBI Taxonomy" id="2804960"/>
    <lineage>
        <taxon>Eukaryota</taxon>
        <taxon>Fungi</taxon>
        <taxon>Dikarya</taxon>
        <taxon>Basidiomycota</taxon>
        <taxon>Agaricomycotina</taxon>
        <taxon>Agaricomycetes</taxon>
        <taxon>Agaricomycetidae</taxon>
        <taxon>Agaricales</taxon>
        <taxon>Marasmiineae</taxon>
        <taxon>Omphalotaceae</taxon>
        <taxon>Lentinula</taxon>
    </lineage>
</organism>
<dbReference type="Proteomes" id="UP001163835">
    <property type="component" value="Unassembled WGS sequence"/>
</dbReference>
<name>A0ACC1TL32_9AGAR</name>